<evidence type="ECO:0000313" key="3">
    <source>
        <dbReference type="EMBL" id="MDR4307757.1"/>
    </source>
</evidence>
<dbReference type="SUPFAM" id="SSF82771">
    <property type="entry name" value="GIY-YIG endonuclease"/>
    <property type="match status" value="1"/>
</dbReference>
<evidence type="ECO:0000256" key="1">
    <source>
        <dbReference type="ARBA" id="ARBA00007435"/>
    </source>
</evidence>
<feature type="domain" description="GIY-YIG" evidence="2">
    <location>
        <begin position="3"/>
        <end position="79"/>
    </location>
</feature>
<dbReference type="PANTHER" id="PTHR34477:SF5">
    <property type="entry name" value="BSL5627 PROTEIN"/>
    <property type="match status" value="1"/>
</dbReference>
<dbReference type="PANTHER" id="PTHR34477">
    <property type="entry name" value="UPF0213 PROTEIN YHBQ"/>
    <property type="match status" value="1"/>
</dbReference>
<dbReference type="InterPro" id="IPR050190">
    <property type="entry name" value="UPF0213_domain"/>
</dbReference>
<proteinExistence type="inferred from homology"/>
<dbReference type="Pfam" id="PF01541">
    <property type="entry name" value="GIY-YIG"/>
    <property type="match status" value="1"/>
</dbReference>
<comment type="caution">
    <text evidence="3">The sequence shown here is derived from an EMBL/GenBank/DDBJ whole genome shotgun (WGS) entry which is preliminary data.</text>
</comment>
<dbReference type="InterPro" id="IPR000305">
    <property type="entry name" value="GIY-YIG_endonuc"/>
</dbReference>
<dbReference type="SMART" id="SM00465">
    <property type="entry name" value="GIYc"/>
    <property type="match status" value="1"/>
</dbReference>
<dbReference type="InterPro" id="IPR035901">
    <property type="entry name" value="GIY-YIG_endonuc_sf"/>
</dbReference>
<dbReference type="PROSITE" id="PS50164">
    <property type="entry name" value="GIY_YIG"/>
    <property type="match status" value="1"/>
</dbReference>
<reference evidence="3" key="1">
    <citation type="submission" date="2020-10" db="EMBL/GenBank/DDBJ databases">
        <authorList>
            <person name="Abbas A."/>
            <person name="Razzaq R."/>
            <person name="Waqas M."/>
            <person name="Abbas N."/>
            <person name="Nielsen T.K."/>
            <person name="Hansen L.H."/>
            <person name="Hussain S."/>
            <person name="Shahid M."/>
        </authorList>
    </citation>
    <scope>NUCLEOTIDE SEQUENCE</scope>
    <source>
        <strain evidence="3">S14</strain>
    </source>
</reference>
<name>A0ABU1DI16_9HYPH</name>
<comment type="similarity">
    <text evidence="1">Belongs to the UPF0213 family.</text>
</comment>
<protein>
    <submittedName>
        <fullName evidence="3">GIY-YIG nuclease family protein</fullName>
    </submittedName>
</protein>
<gene>
    <name evidence="3" type="ORF">IHQ68_14125</name>
</gene>
<sequence>MERSFYVYILASQRNGTLYVGMTSDLVRRVWEHREGAVGGFTKAYRVHHLVWFERHATAESAIRREKRLKTWLRAWKIDLIEMTNPQWDDLYEQIARP</sequence>
<evidence type="ECO:0000313" key="4">
    <source>
        <dbReference type="Proteomes" id="UP001181622"/>
    </source>
</evidence>
<dbReference type="Gene3D" id="3.40.1440.10">
    <property type="entry name" value="GIY-YIG endonuclease"/>
    <property type="match status" value="1"/>
</dbReference>
<dbReference type="EMBL" id="JADBEO010000031">
    <property type="protein sequence ID" value="MDR4307757.1"/>
    <property type="molecule type" value="Genomic_DNA"/>
</dbReference>
<organism evidence="3 4">
    <name type="scientific">Chelatococcus sambhunathii</name>
    <dbReference type="NCBI Taxonomy" id="363953"/>
    <lineage>
        <taxon>Bacteria</taxon>
        <taxon>Pseudomonadati</taxon>
        <taxon>Pseudomonadota</taxon>
        <taxon>Alphaproteobacteria</taxon>
        <taxon>Hyphomicrobiales</taxon>
        <taxon>Chelatococcaceae</taxon>
        <taxon>Chelatococcus</taxon>
    </lineage>
</organism>
<keyword evidence="4" id="KW-1185">Reference proteome</keyword>
<dbReference type="Proteomes" id="UP001181622">
    <property type="component" value="Unassembled WGS sequence"/>
</dbReference>
<evidence type="ECO:0000259" key="2">
    <source>
        <dbReference type="PROSITE" id="PS50164"/>
    </source>
</evidence>
<accession>A0ABU1DI16</accession>
<dbReference type="CDD" id="cd10448">
    <property type="entry name" value="GIY-YIG_unchar_3"/>
    <property type="match status" value="1"/>
</dbReference>
<dbReference type="RefSeq" id="WP_309392922.1">
    <property type="nucleotide sequence ID" value="NZ_JADBEO010000031.1"/>
</dbReference>